<keyword evidence="1 6" id="KW-0963">Cytoplasm</keyword>
<name>A0ABX2N3F9_9SPHN</name>
<proteinExistence type="inferred from homology"/>
<evidence type="ECO:0000256" key="5">
    <source>
        <dbReference type="ARBA" id="ARBA00022840"/>
    </source>
</evidence>
<keyword evidence="8" id="KW-1185">Reference proteome</keyword>
<comment type="subcellular location">
    <subcellularLocation>
        <location evidence="6">Cytoplasm</location>
    </subcellularLocation>
</comment>
<evidence type="ECO:0000256" key="2">
    <source>
        <dbReference type="ARBA" id="ARBA00022598"/>
    </source>
</evidence>
<evidence type="ECO:0000313" key="8">
    <source>
        <dbReference type="Proteomes" id="UP000652427"/>
    </source>
</evidence>
<dbReference type="Proteomes" id="UP000652427">
    <property type="component" value="Unassembled WGS sequence"/>
</dbReference>
<accession>A0ABX2N3F9</accession>
<comment type="pathway">
    <text evidence="6">Purine metabolism; IMP biosynthesis via de novo pathway; 5-amino-1-(5-phospho-D-ribosyl)imidazole from N(2)-formyl-N(1)-(5-phospho-D-ribosyl)glycinamide: step 1/2.</text>
</comment>
<dbReference type="PANTHER" id="PTHR34696">
    <property type="entry name" value="PHOSPHORIBOSYLFORMYLGLYCINAMIDINE SYNTHASE SUBUNIT PURS"/>
    <property type="match status" value="1"/>
</dbReference>
<comment type="caution">
    <text evidence="7">The sequence shown here is derived from an EMBL/GenBank/DDBJ whole genome shotgun (WGS) entry which is preliminary data.</text>
</comment>
<dbReference type="SUPFAM" id="SSF82697">
    <property type="entry name" value="PurS-like"/>
    <property type="match status" value="1"/>
</dbReference>
<evidence type="ECO:0000313" key="7">
    <source>
        <dbReference type="EMBL" id="NVD28246.1"/>
    </source>
</evidence>
<dbReference type="PANTHER" id="PTHR34696:SF1">
    <property type="entry name" value="PHOSPHORIBOSYLFORMYLGLYCINAMIDINE SYNTHASE SUBUNIT PURS"/>
    <property type="match status" value="1"/>
</dbReference>
<evidence type="ECO:0000256" key="6">
    <source>
        <dbReference type="HAMAP-Rule" id="MF_01926"/>
    </source>
</evidence>
<keyword evidence="4 6" id="KW-0658">Purine biosynthesis</keyword>
<keyword evidence="2 6" id="KW-0436">Ligase</keyword>
<protein>
    <recommendedName>
        <fullName evidence="6">Phosphoribosylformylglycinamidine synthase subunit PurS</fullName>
        <shortName evidence="6">FGAM synthase</shortName>
        <ecNumber evidence="6">6.3.5.3</ecNumber>
    </recommendedName>
    <alternativeName>
        <fullName evidence="6">Formylglycinamide ribonucleotide amidotransferase subunit III</fullName>
        <shortName evidence="6">FGAR amidotransferase III</shortName>
        <shortName evidence="6">FGAR-AT III</shortName>
    </alternativeName>
    <alternativeName>
        <fullName evidence="6">Phosphoribosylformylglycinamidine synthase subunit III</fullName>
    </alternativeName>
</protein>
<evidence type="ECO:0000256" key="3">
    <source>
        <dbReference type="ARBA" id="ARBA00022741"/>
    </source>
</evidence>
<dbReference type="NCBIfam" id="TIGR00302">
    <property type="entry name" value="phosphoribosylformylglycinamidine synthase subunit PurS"/>
    <property type="match status" value="1"/>
</dbReference>
<evidence type="ECO:0000256" key="1">
    <source>
        <dbReference type="ARBA" id="ARBA00022490"/>
    </source>
</evidence>
<evidence type="ECO:0000256" key="4">
    <source>
        <dbReference type="ARBA" id="ARBA00022755"/>
    </source>
</evidence>
<comment type="function">
    <text evidence="6">Part of the phosphoribosylformylglycinamidine synthase complex involved in the purines biosynthetic pathway. Catalyzes the ATP-dependent conversion of formylglycinamide ribonucleotide (FGAR) and glutamine to yield formylglycinamidine ribonucleotide (FGAM) and glutamate. The FGAM synthase complex is composed of three subunits. PurQ produces an ammonia molecule by converting glutamine to glutamate. PurL transfers the ammonia molecule to FGAR to form FGAM in an ATP-dependent manner. PurS interacts with PurQ and PurL and is thought to assist in the transfer of the ammonia molecule from PurQ to PurL.</text>
</comment>
<keyword evidence="5 6" id="KW-0067">ATP-binding</keyword>
<dbReference type="InterPro" id="IPR036604">
    <property type="entry name" value="PurS-like_sf"/>
</dbReference>
<dbReference type="EMBL" id="JABWMH010000003">
    <property type="protein sequence ID" value="NVD28246.1"/>
    <property type="molecule type" value="Genomic_DNA"/>
</dbReference>
<comment type="catalytic activity">
    <reaction evidence="6">
        <text>N(2)-formyl-N(1)-(5-phospho-beta-D-ribosyl)glycinamide + L-glutamine + ATP + H2O = 2-formamido-N(1)-(5-O-phospho-beta-D-ribosyl)acetamidine + L-glutamate + ADP + phosphate + H(+)</text>
        <dbReference type="Rhea" id="RHEA:17129"/>
        <dbReference type="ChEBI" id="CHEBI:15377"/>
        <dbReference type="ChEBI" id="CHEBI:15378"/>
        <dbReference type="ChEBI" id="CHEBI:29985"/>
        <dbReference type="ChEBI" id="CHEBI:30616"/>
        <dbReference type="ChEBI" id="CHEBI:43474"/>
        <dbReference type="ChEBI" id="CHEBI:58359"/>
        <dbReference type="ChEBI" id="CHEBI:147286"/>
        <dbReference type="ChEBI" id="CHEBI:147287"/>
        <dbReference type="ChEBI" id="CHEBI:456216"/>
        <dbReference type="EC" id="6.3.5.3"/>
    </reaction>
</comment>
<dbReference type="Pfam" id="PF02700">
    <property type="entry name" value="PurS"/>
    <property type="match status" value="1"/>
</dbReference>
<organism evidence="7 8">
    <name type="scientific">Parasphingorhabdus flavimaris</name>
    <dbReference type="NCBI Taxonomy" id="266812"/>
    <lineage>
        <taxon>Bacteria</taxon>
        <taxon>Pseudomonadati</taxon>
        <taxon>Pseudomonadota</taxon>
        <taxon>Alphaproteobacteria</taxon>
        <taxon>Sphingomonadales</taxon>
        <taxon>Sphingomonadaceae</taxon>
        <taxon>Parasphingorhabdus</taxon>
    </lineage>
</organism>
<sequence>MKVRIFVTLKDGVLDPQGKAIHHALESLDFSGVNDVRAGKLIELDVDASVSRADIEKMCDKLLANTVIENYEIEIADAAQGTMG</sequence>
<dbReference type="HAMAP" id="MF_01926">
    <property type="entry name" value="PurS"/>
    <property type="match status" value="1"/>
</dbReference>
<reference evidence="7 8" key="1">
    <citation type="submission" date="2020-06" db="EMBL/GenBank/DDBJ databases">
        <authorList>
            <person name="Kim S.-J."/>
            <person name="Park S.-J."/>
        </authorList>
    </citation>
    <scope>NUCLEOTIDE SEQUENCE [LARGE SCALE GENOMIC DNA]</scope>
    <source>
        <strain evidence="7 8">SW-151</strain>
    </source>
</reference>
<dbReference type="InterPro" id="IPR003850">
    <property type="entry name" value="PurS"/>
</dbReference>
<dbReference type="RefSeq" id="WP_176279767.1">
    <property type="nucleotide sequence ID" value="NZ_JABWMH010000003.1"/>
</dbReference>
<dbReference type="GO" id="GO:0004642">
    <property type="term" value="F:phosphoribosylformylglycinamidine synthase activity"/>
    <property type="evidence" value="ECO:0007669"/>
    <property type="project" value="UniProtKB-EC"/>
</dbReference>
<dbReference type="EC" id="6.3.5.3" evidence="6"/>
<comment type="similarity">
    <text evidence="6">Belongs to the PurS family.</text>
</comment>
<comment type="subunit">
    <text evidence="6">Part of the FGAM synthase complex composed of 1 PurL, 1 PurQ and 2 PurS subunits.</text>
</comment>
<keyword evidence="3 6" id="KW-0547">Nucleotide-binding</keyword>
<dbReference type="Gene3D" id="3.30.1280.10">
    <property type="entry name" value="Phosphoribosylformylglycinamidine synthase subunit PurS"/>
    <property type="match status" value="1"/>
</dbReference>
<gene>
    <name evidence="6 7" type="primary">purS</name>
    <name evidence="7" type="ORF">HUO14_10055</name>
</gene>
<dbReference type="NCBIfam" id="NF004630">
    <property type="entry name" value="PRK05974.1"/>
    <property type="match status" value="1"/>
</dbReference>